<dbReference type="RefSeq" id="WP_055514591.1">
    <property type="nucleotide sequence ID" value="NZ_AP023440.1"/>
</dbReference>
<dbReference type="InterPro" id="IPR008220">
    <property type="entry name" value="HAT_MetX-like"/>
</dbReference>
<dbReference type="GO" id="GO:0016747">
    <property type="term" value="F:acyltransferase activity, transferring groups other than amino-acyl groups"/>
    <property type="evidence" value="ECO:0007669"/>
    <property type="project" value="InterPro"/>
</dbReference>
<feature type="domain" description="AB hydrolase-1" evidence="2">
    <location>
        <begin position="39"/>
        <end position="157"/>
    </location>
</feature>
<evidence type="ECO:0000313" key="4">
    <source>
        <dbReference type="Proteomes" id="UP000516444"/>
    </source>
</evidence>
<evidence type="ECO:0000256" key="1">
    <source>
        <dbReference type="PIRSR" id="PIRSR000443-1"/>
    </source>
</evidence>
<accession>A0A7G1P015</accession>
<dbReference type="InterPro" id="IPR000073">
    <property type="entry name" value="AB_hydrolase_1"/>
</dbReference>
<dbReference type="PANTHER" id="PTHR32268:SF15">
    <property type="entry name" value="HOMOSERINE ACETYLTRANSFERASE FAMILY PROTEIN (AFU_ORTHOLOGUE AFUA_1G15350)"/>
    <property type="match status" value="1"/>
</dbReference>
<keyword evidence="4" id="KW-1185">Reference proteome</keyword>
<organism evidence="3 4">
    <name type="scientific">Streptomyces aurantiacus</name>
    <dbReference type="NCBI Taxonomy" id="47760"/>
    <lineage>
        <taxon>Bacteria</taxon>
        <taxon>Bacillati</taxon>
        <taxon>Actinomycetota</taxon>
        <taxon>Actinomycetes</taxon>
        <taxon>Kitasatosporales</taxon>
        <taxon>Streptomycetaceae</taxon>
        <taxon>Streptomyces</taxon>
        <taxon>Streptomyces aurantiacus group</taxon>
    </lineage>
</organism>
<dbReference type="NCBIfam" id="NF005757">
    <property type="entry name" value="PRK07581.1"/>
    <property type="match status" value="1"/>
</dbReference>
<reference evidence="3 4" key="1">
    <citation type="journal article" date="2014" name="Int. J. Syst. Evol. Microbiol.">
        <title>Complete genome sequence of Corynebacterium casei LMG S-19264T (=DSM 44701T), isolated from a smear-ripened cheese.</title>
        <authorList>
            <consortium name="US DOE Joint Genome Institute (JGI-PGF)"/>
            <person name="Walter F."/>
            <person name="Albersmeier A."/>
            <person name="Kalinowski J."/>
            <person name="Ruckert C."/>
        </authorList>
    </citation>
    <scope>NUCLEOTIDE SEQUENCE [LARGE SCALE GENOMIC DNA]</scope>
    <source>
        <strain evidence="3 4">JCM 4677</strain>
    </source>
</reference>
<protein>
    <submittedName>
        <fullName evidence="3">Homoserine O-acetyltransferase</fullName>
    </submittedName>
</protein>
<dbReference type="AlphaFoldDB" id="A0A7G1P015"/>
<dbReference type="Proteomes" id="UP000516444">
    <property type="component" value="Chromosome"/>
</dbReference>
<name>A0A7G1P015_9ACTN</name>
<dbReference type="PIRSF" id="PIRSF000443">
    <property type="entry name" value="Homoser_Ac_trans"/>
    <property type="match status" value="1"/>
</dbReference>
<feature type="active site" description="Nucleophile" evidence="1">
    <location>
        <position position="125"/>
    </location>
</feature>
<sequence length="331" mass="35666">MSVATYRLGDLPLESGEILRDAQITYAMHGQLAPDRRNVVLCPTFFGGDHTGYDWLIGSGRPLDTDRYCVVVPGLFGNGFSSSPSNHPSGSRFPAISSRDNVVAQHRLVTEELGAAELALVTGWSMGAMHAYQWAVSYPQLVARLAPICGSATTSEATRVFLSALGSALRGDGPAKRRLRAAARVFAGWAASHEFWAERLYRELGFVDRDAYLTGFWDAFFTSRDVDDLLVMVSTWERSDVGATRGYGGSVRTALEAVRADTVLLPGLRDQCFAPQDEAATARIVPSSTLSVIPGVWGHLAGSGATAADRDFVAGALGRLLERTRAVAERP</sequence>
<dbReference type="PANTHER" id="PTHR32268">
    <property type="entry name" value="HOMOSERINE O-ACETYLTRANSFERASE"/>
    <property type="match status" value="1"/>
</dbReference>
<dbReference type="SUPFAM" id="SSF53474">
    <property type="entry name" value="alpha/beta-Hydrolases"/>
    <property type="match status" value="1"/>
</dbReference>
<feature type="active site" evidence="1">
    <location>
        <position position="299"/>
    </location>
</feature>
<dbReference type="EMBL" id="AP023440">
    <property type="protein sequence ID" value="BCL27204.1"/>
    <property type="molecule type" value="Genomic_DNA"/>
</dbReference>
<gene>
    <name evidence="3" type="ORF">GCM10017557_20630</name>
</gene>
<feature type="active site" evidence="1">
    <location>
        <position position="270"/>
    </location>
</feature>
<evidence type="ECO:0000259" key="2">
    <source>
        <dbReference type="Pfam" id="PF00561"/>
    </source>
</evidence>
<dbReference type="OrthoDB" id="9800754at2"/>
<dbReference type="Pfam" id="PF00561">
    <property type="entry name" value="Abhydrolase_1"/>
    <property type="match status" value="1"/>
</dbReference>
<dbReference type="InterPro" id="IPR029058">
    <property type="entry name" value="AB_hydrolase_fold"/>
</dbReference>
<dbReference type="Gene3D" id="3.40.50.1820">
    <property type="entry name" value="alpha/beta hydrolase"/>
    <property type="match status" value="1"/>
</dbReference>
<proteinExistence type="predicted"/>
<dbReference type="KEGG" id="sgm:GCM10017557_20630"/>
<evidence type="ECO:0000313" key="3">
    <source>
        <dbReference type="EMBL" id="BCL27204.1"/>
    </source>
</evidence>